<dbReference type="CDD" id="cd11296">
    <property type="entry name" value="O-FucT_like"/>
    <property type="match status" value="2"/>
</dbReference>
<evidence type="ECO:0000313" key="6">
    <source>
        <dbReference type="RefSeq" id="XP_002732373.1"/>
    </source>
</evidence>
<keyword evidence="5" id="KW-1185">Reference proteome</keyword>
<keyword evidence="3" id="KW-0119">Carbohydrate metabolism</keyword>
<feature type="transmembrane region" description="Helical" evidence="4">
    <location>
        <begin position="7"/>
        <end position="27"/>
    </location>
</feature>
<accession>A0ABM0GL82</accession>
<sequence length="894" mass="103368">MATVTKIQIFTALLFVGSILSFLLYLFGVNDVSYIKNHHVLNSEETAGNVPGYWPENTTVLTTHTSTQGRSENKTISHIAKVDVDRKVHSVNEANDSLLKNDVEPIIPPVNKQYLLPIHHFGSGPNYNYEHFRMAVLYALYSNRTIVESWFHTHFSQERQAIGWKYLNETFDVEELRRIVGVAYRNEFKRNCNGTVDIVIALAGTGDYERHLKLFNDTFGINLPEVLNDDVTIDDVSHVPCVGIYQPRNFAGRHLPKKDEILHLIDLHLTRPRVIQDMAAMVGNGICGGRSYISVHWRCKSGGSICNGNRTCLLALQSAMNKSAQDIAEDLLVIMRKRNVTCLYVALPSYAMEAIHYFKKKIPEVYSSEDLTNSAKFPTIAALRHDNYVISLLEQELCIRSRFFVEWTYSYWSHMVGFQRRLRKEETINIRNLPAWNSRKFVQLLKDVLSIFTIPDNKQTRVTNSTDKETQLSQNTKSKVVNNVEGVIESYNKVDMKIPGKKDINKSATEDYNIADKDTSKNVDNLMNEQSLTSVEVDDVKGSLQTTQTRVKKRYLLPVHHFGSGPNFNYEHFRMAAVYAMYTNRSLVEKWFHTHYTSRNEWKPLNETFDEYELRRLLDLVYIDDFKRDCNNTVDMIVALSSATDVSYTQHVGLYEKVHGIRLPSYYELKLTSDPQSIFTEARYVRCVGIYEPRNFIHTNMPGKNKLIQQVDIHLIRPKKIRDMADLVNENMCKGRLYMAVHFRTKLQERCRHGLNNCDLVKSDAMRRSALSVAEDFTELMKRRNISCLFVAHPNYVTEYKDIFLKKIANVFTSEDLTNNMTFPTIAPIKNDNYVISLLEQELCIRAKLFIGWVYSYWSQMVIIQRDLRSAESMNIKQLPGWNPEHIQGLVKRR</sequence>
<reference evidence="6" key="1">
    <citation type="submission" date="2025-08" db="UniProtKB">
        <authorList>
            <consortium name="RefSeq"/>
        </authorList>
    </citation>
    <scope>IDENTIFICATION</scope>
    <source>
        <tissue evidence="6">Testes</tissue>
    </source>
</reference>
<proteinExistence type="predicted"/>
<dbReference type="RefSeq" id="XP_002732373.1">
    <property type="nucleotide sequence ID" value="XM_002732327.1"/>
</dbReference>
<evidence type="ECO:0000256" key="4">
    <source>
        <dbReference type="SAM" id="Phobius"/>
    </source>
</evidence>
<evidence type="ECO:0000313" key="5">
    <source>
        <dbReference type="Proteomes" id="UP000694865"/>
    </source>
</evidence>
<evidence type="ECO:0000256" key="1">
    <source>
        <dbReference type="ARBA" id="ARBA00022679"/>
    </source>
</evidence>
<keyword evidence="4" id="KW-0812">Transmembrane</keyword>
<keyword evidence="1" id="KW-0808">Transferase</keyword>
<organism evidence="5 6">
    <name type="scientific">Saccoglossus kowalevskii</name>
    <name type="common">Acorn worm</name>
    <dbReference type="NCBI Taxonomy" id="10224"/>
    <lineage>
        <taxon>Eukaryota</taxon>
        <taxon>Metazoa</taxon>
        <taxon>Hemichordata</taxon>
        <taxon>Enteropneusta</taxon>
        <taxon>Harrimaniidae</taxon>
        <taxon>Saccoglossus</taxon>
    </lineage>
</organism>
<dbReference type="PANTHER" id="PTHR13398">
    <property type="entry name" value="GDP-FUCOSE PROTEIN O-FUCOSYLTRANSFERASE 2"/>
    <property type="match status" value="1"/>
</dbReference>
<dbReference type="Gene3D" id="3.40.50.11350">
    <property type="match status" value="2"/>
</dbReference>
<dbReference type="Proteomes" id="UP000694865">
    <property type="component" value="Unplaced"/>
</dbReference>
<gene>
    <name evidence="6" type="primary">LOC100372659</name>
</gene>
<protein>
    <submittedName>
        <fullName evidence="6">Uncharacterized protein LOC100372659</fullName>
    </submittedName>
</protein>
<name>A0ABM0GL82_SACKO</name>
<evidence type="ECO:0000256" key="2">
    <source>
        <dbReference type="ARBA" id="ARBA00023253"/>
    </source>
</evidence>
<dbReference type="PANTHER" id="PTHR13398:SF0">
    <property type="entry name" value="GDP-FUCOSE PROTEIN O-FUCOSYLTRANSFERASE 2"/>
    <property type="match status" value="1"/>
</dbReference>
<keyword evidence="4" id="KW-1133">Transmembrane helix</keyword>
<evidence type="ECO:0000256" key="3">
    <source>
        <dbReference type="ARBA" id="ARBA00023277"/>
    </source>
</evidence>
<dbReference type="GeneID" id="100372659"/>
<dbReference type="InterPro" id="IPR045130">
    <property type="entry name" value="OFUT2-like"/>
</dbReference>
<keyword evidence="2" id="KW-0294">Fucose metabolism</keyword>
<keyword evidence="4" id="KW-0472">Membrane</keyword>